<reference evidence="7" key="2">
    <citation type="journal article" date="2020" name="Microorganisms">
        <title>Osmotic Adaptation and Compatible Solute Biosynthesis of Phototrophic Bacteria as Revealed from Genome Analyses.</title>
        <authorList>
            <person name="Imhoff J.F."/>
            <person name="Rahn T."/>
            <person name="Kunzel S."/>
            <person name="Keller A."/>
            <person name="Neulinger S.C."/>
        </authorList>
    </citation>
    <scope>NUCLEOTIDE SEQUENCE</scope>
    <source>
        <strain evidence="7">LMG 28126</strain>
    </source>
</reference>
<dbReference type="PROSITE" id="PS50110">
    <property type="entry name" value="RESPONSE_REGULATORY"/>
    <property type="match status" value="1"/>
</dbReference>
<dbReference type="InterPro" id="IPR000792">
    <property type="entry name" value="Tscrpt_reg_LuxR_C"/>
</dbReference>
<feature type="domain" description="Response regulatory" evidence="6">
    <location>
        <begin position="26"/>
        <end position="141"/>
    </location>
</feature>
<evidence type="ECO:0000256" key="1">
    <source>
        <dbReference type="ARBA" id="ARBA00022553"/>
    </source>
</evidence>
<reference evidence="7" key="1">
    <citation type="submission" date="2017-05" db="EMBL/GenBank/DDBJ databases">
        <authorList>
            <person name="Imhoff J.F."/>
            <person name="Rahn T."/>
            <person name="Kuenzel S."/>
            <person name="Neulinger S.C."/>
        </authorList>
    </citation>
    <scope>NUCLEOTIDE SEQUENCE</scope>
    <source>
        <strain evidence="7">LMG 28126</strain>
    </source>
</reference>
<evidence type="ECO:0000259" key="5">
    <source>
        <dbReference type="PROSITE" id="PS50043"/>
    </source>
</evidence>
<dbReference type="SUPFAM" id="SSF46894">
    <property type="entry name" value="C-terminal effector domain of the bipartite response regulators"/>
    <property type="match status" value="1"/>
</dbReference>
<dbReference type="GO" id="GO:0006355">
    <property type="term" value="P:regulation of DNA-templated transcription"/>
    <property type="evidence" value="ECO:0007669"/>
    <property type="project" value="InterPro"/>
</dbReference>
<comment type="caution">
    <text evidence="7">The sequence shown here is derived from an EMBL/GenBank/DDBJ whole genome shotgun (WGS) entry which is preliminary data.</text>
</comment>
<keyword evidence="8" id="KW-1185">Reference proteome</keyword>
<accession>A0A934WJ24</accession>
<dbReference type="Proteomes" id="UP000706333">
    <property type="component" value="Unassembled WGS sequence"/>
</dbReference>
<gene>
    <name evidence="7" type="ORF">CCR87_07080</name>
</gene>
<dbReference type="InterPro" id="IPR051015">
    <property type="entry name" value="EvgA-like"/>
</dbReference>
<keyword evidence="2" id="KW-0238">DNA-binding</keyword>
<dbReference type="EMBL" id="NHSD01000205">
    <property type="protein sequence ID" value="MBK5927103.1"/>
    <property type="molecule type" value="Genomic_DNA"/>
</dbReference>
<dbReference type="SMART" id="SM00421">
    <property type="entry name" value="HTH_LUXR"/>
    <property type="match status" value="1"/>
</dbReference>
<feature type="domain" description="HTH luxR-type" evidence="5">
    <location>
        <begin position="157"/>
        <end position="222"/>
    </location>
</feature>
<dbReference type="InterPro" id="IPR058245">
    <property type="entry name" value="NreC/VraR/RcsB-like_REC"/>
</dbReference>
<feature type="modified residue" description="4-aspartylphosphate" evidence="3">
    <location>
        <position position="77"/>
    </location>
</feature>
<evidence type="ECO:0000259" key="6">
    <source>
        <dbReference type="PROSITE" id="PS50110"/>
    </source>
</evidence>
<dbReference type="CDD" id="cd17535">
    <property type="entry name" value="REC_NarL-like"/>
    <property type="match status" value="1"/>
</dbReference>
<dbReference type="Pfam" id="PF00196">
    <property type="entry name" value="GerE"/>
    <property type="match status" value="1"/>
</dbReference>
<dbReference type="AlphaFoldDB" id="A0A934WJ24"/>
<organism evidence="7 8">
    <name type="scientific">Rhodobaculum claviforme</name>
    <dbReference type="NCBI Taxonomy" id="1549854"/>
    <lineage>
        <taxon>Bacteria</taxon>
        <taxon>Pseudomonadati</taxon>
        <taxon>Pseudomonadota</taxon>
        <taxon>Alphaproteobacteria</taxon>
        <taxon>Rhodobacterales</taxon>
        <taxon>Paracoccaceae</taxon>
        <taxon>Rhodobaculum</taxon>
    </lineage>
</organism>
<dbReference type="InterPro" id="IPR011006">
    <property type="entry name" value="CheY-like_superfamily"/>
</dbReference>
<evidence type="ECO:0000256" key="3">
    <source>
        <dbReference type="PROSITE-ProRule" id="PRU00169"/>
    </source>
</evidence>
<dbReference type="InterPro" id="IPR001789">
    <property type="entry name" value="Sig_transdc_resp-reg_receiver"/>
</dbReference>
<sequence>MFAPVHRGLQMTPERAPTGSTSDTLSVLIVDDHTLLSETLADALNAQPGFAVRTVGTVEAALAEIAEHGPRDVVLLDYELPGTQGLEGLRQMMAANGGRVALFSGVMGWPMADRALQMGAAGFLPKTQSLKVIAHAIRLIAEGEVYVPSAVLREITRDDGSFGLKPRELRVLACLNEGMTNKEIGRAVDLDEVIVKSVMRAICRKLGVTNRTEALVMARKQRLL</sequence>
<dbReference type="GO" id="GO:0003677">
    <property type="term" value="F:DNA binding"/>
    <property type="evidence" value="ECO:0007669"/>
    <property type="project" value="UniProtKB-KW"/>
</dbReference>
<proteinExistence type="predicted"/>
<dbReference type="Pfam" id="PF00072">
    <property type="entry name" value="Response_reg"/>
    <property type="match status" value="1"/>
</dbReference>
<name>A0A934WJ24_9RHOB</name>
<dbReference type="PANTHER" id="PTHR45566:SF1">
    <property type="entry name" value="HTH-TYPE TRANSCRIPTIONAL REGULATOR YHJB-RELATED"/>
    <property type="match status" value="1"/>
</dbReference>
<dbReference type="InterPro" id="IPR016032">
    <property type="entry name" value="Sig_transdc_resp-reg_C-effctor"/>
</dbReference>
<evidence type="ECO:0000256" key="2">
    <source>
        <dbReference type="ARBA" id="ARBA00023125"/>
    </source>
</evidence>
<dbReference type="SUPFAM" id="SSF52172">
    <property type="entry name" value="CheY-like"/>
    <property type="match status" value="1"/>
</dbReference>
<dbReference type="GO" id="GO:0000160">
    <property type="term" value="P:phosphorelay signal transduction system"/>
    <property type="evidence" value="ECO:0007669"/>
    <property type="project" value="InterPro"/>
</dbReference>
<evidence type="ECO:0000313" key="7">
    <source>
        <dbReference type="EMBL" id="MBK5927103.1"/>
    </source>
</evidence>
<evidence type="ECO:0008006" key="9">
    <source>
        <dbReference type="Google" id="ProtNLM"/>
    </source>
</evidence>
<dbReference type="Gene3D" id="3.40.50.2300">
    <property type="match status" value="1"/>
</dbReference>
<dbReference type="PROSITE" id="PS50043">
    <property type="entry name" value="HTH_LUXR_2"/>
    <property type="match status" value="1"/>
</dbReference>
<dbReference type="SMART" id="SM00448">
    <property type="entry name" value="REC"/>
    <property type="match status" value="1"/>
</dbReference>
<evidence type="ECO:0000256" key="4">
    <source>
        <dbReference type="SAM" id="MobiDB-lite"/>
    </source>
</evidence>
<keyword evidence="1 3" id="KW-0597">Phosphoprotein</keyword>
<dbReference type="CDD" id="cd06170">
    <property type="entry name" value="LuxR_C_like"/>
    <property type="match status" value="1"/>
</dbReference>
<feature type="region of interest" description="Disordered" evidence="4">
    <location>
        <begin position="1"/>
        <end position="22"/>
    </location>
</feature>
<protein>
    <recommendedName>
        <fullName evidence="9">Two component transcriptional regulator, LuxR family</fullName>
    </recommendedName>
</protein>
<evidence type="ECO:0000313" key="8">
    <source>
        <dbReference type="Proteomes" id="UP000706333"/>
    </source>
</evidence>
<dbReference type="PANTHER" id="PTHR45566">
    <property type="entry name" value="HTH-TYPE TRANSCRIPTIONAL REGULATOR YHJB-RELATED"/>
    <property type="match status" value="1"/>
</dbReference>